<keyword evidence="1" id="KW-1133">Transmembrane helix</keyword>
<evidence type="ECO:0000313" key="2">
    <source>
        <dbReference type="EMBL" id="MDI3408168.1"/>
    </source>
</evidence>
<protein>
    <recommendedName>
        <fullName evidence="4">Integral membrane protein</fullName>
    </recommendedName>
</protein>
<keyword evidence="1" id="KW-0812">Transmembrane</keyword>
<keyword evidence="3" id="KW-1185">Reference proteome</keyword>
<dbReference type="RefSeq" id="WP_282546074.1">
    <property type="nucleotide sequence ID" value="NZ_JASCIQ010000041.1"/>
</dbReference>
<accession>A0ABT6SIZ6</accession>
<keyword evidence="1" id="KW-0472">Membrane</keyword>
<name>A0ABT6SIZ6_9ACTN</name>
<evidence type="ECO:0000313" key="3">
    <source>
        <dbReference type="Proteomes" id="UP001223978"/>
    </source>
</evidence>
<dbReference type="EMBL" id="JASCIQ010000041">
    <property type="protein sequence ID" value="MDI3408168.1"/>
    <property type="molecule type" value="Genomic_DNA"/>
</dbReference>
<dbReference type="Proteomes" id="UP001223978">
    <property type="component" value="Unassembled WGS sequence"/>
</dbReference>
<gene>
    <name evidence="2" type="ORF">QIS96_30670</name>
</gene>
<evidence type="ECO:0008006" key="4">
    <source>
        <dbReference type="Google" id="ProtNLM"/>
    </source>
</evidence>
<sequence length="138" mass="13980">MSMPLALTVVLYAFALALWSAAHAVRRPRSAEGTEGAGSAGGAEGAGGVDPRRAALWVLQAGLVVQAAIEGVSLATGRRPDDLATHLSYLVASLLLLPLFAVVLRDGRKSSSVLEAVACAAVAVVTLRLQATSGGAYA</sequence>
<reference evidence="2 3" key="1">
    <citation type="submission" date="2023-05" db="EMBL/GenBank/DDBJ databases">
        <title>Draft genome sequence of Streptomyces sp. B-S-A6 isolated from a cave soil in Thailand.</title>
        <authorList>
            <person name="Chamroensaksri N."/>
            <person name="Muangham S."/>
        </authorList>
    </citation>
    <scope>NUCLEOTIDE SEQUENCE [LARGE SCALE GENOMIC DNA]</scope>
    <source>
        <strain evidence="2 3">B-S-A6</strain>
    </source>
</reference>
<organism evidence="2 3">
    <name type="scientific">Streptomyces cavernicola</name>
    <dbReference type="NCBI Taxonomy" id="3043613"/>
    <lineage>
        <taxon>Bacteria</taxon>
        <taxon>Bacillati</taxon>
        <taxon>Actinomycetota</taxon>
        <taxon>Actinomycetes</taxon>
        <taxon>Kitasatosporales</taxon>
        <taxon>Streptomycetaceae</taxon>
        <taxon>Streptomyces</taxon>
    </lineage>
</organism>
<feature type="transmembrane region" description="Helical" evidence="1">
    <location>
        <begin position="86"/>
        <end position="104"/>
    </location>
</feature>
<comment type="caution">
    <text evidence="2">The sequence shown here is derived from an EMBL/GenBank/DDBJ whole genome shotgun (WGS) entry which is preliminary data.</text>
</comment>
<evidence type="ECO:0000256" key="1">
    <source>
        <dbReference type="SAM" id="Phobius"/>
    </source>
</evidence>
<proteinExistence type="predicted"/>